<name>A0A645GWN2_9ZZZZ</name>
<evidence type="ECO:0000313" key="1">
    <source>
        <dbReference type="EMBL" id="MPN30179.1"/>
    </source>
</evidence>
<sequence length="53" mass="6174">MSFFADEIDVFRNKSQTTAINKDVIGWMVGLRMNHNHHINIIKSTKMNELLLT</sequence>
<organism evidence="1">
    <name type="scientific">bioreactor metagenome</name>
    <dbReference type="NCBI Taxonomy" id="1076179"/>
    <lineage>
        <taxon>unclassified sequences</taxon>
        <taxon>metagenomes</taxon>
        <taxon>ecological metagenomes</taxon>
    </lineage>
</organism>
<dbReference type="EMBL" id="VSSQ01081194">
    <property type="protein sequence ID" value="MPN30179.1"/>
    <property type="molecule type" value="Genomic_DNA"/>
</dbReference>
<protein>
    <submittedName>
        <fullName evidence="1">Uncharacterized protein</fullName>
    </submittedName>
</protein>
<comment type="caution">
    <text evidence="1">The sequence shown here is derived from an EMBL/GenBank/DDBJ whole genome shotgun (WGS) entry which is preliminary data.</text>
</comment>
<proteinExistence type="predicted"/>
<reference evidence="1" key="1">
    <citation type="submission" date="2019-08" db="EMBL/GenBank/DDBJ databases">
        <authorList>
            <person name="Kucharzyk K."/>
            <person name="Murdoch R.W."/>
            <person name="Higgins S."/>
            <person name="Loffler F."/>
        </authorList>
    </citation>
    <scope>NUCLEOTIDE SEQUENCE</scope>
</reference>
<accession>A0A645GWN2</accession>
<dbReference type="AlphaFoldDB" id="A0A645GWN2"/>
<gene>
    <name evidence="1" type="ORF">SDC9_177637</name>
</gene>